<dbReference type="InterPro" id="IPR001810">
    <property type="entry name" value="F-box_dom"/>
</dbReference>
<name>A0A6A6DA12_9PEZI</name>
<evidence type="ECO:0000259" key="2">
    <source>
        <dbReference type="PROSITE" id="PS50181"/>
    </source>
</evidence>
<keyword evidence="4" id="KW-1185">Reference proteome</keyword>
<dbReference type="AlphaFoldDB" id="A0A6A6DA12"/>
<evidence type="ECO:0000256" key="1">
    <source>
        <dbReference type="SAM" id="MobiDB-lite"/>
    </source>
</evidence>
<dbReference type="EMBL" id="ML994749">
    <property type="protein sequence ID" value="KAF2175039.1"/>
    <property type="molecule type" value="Genomic_DNA"/>
</dbReference>
<proteinExistence type="predicted"/>
<reference evidence="3" key="1">
    <citation type="journal article" date="2020" name="Stud. Mycol.">
        <title>101 Dothideomycetes genomes: a test case for predicting lifestyles and emergence of pathogens.</title>
        <authorList>
            <person name="Haridas S."/>
            <person name="Albert R."/>
            <person name="Binder M."/>
            <person name="Bloem J."/>
            <person name="Labutti K."/>
            <person name="Salamov A."/>
            <person name="Andreopoulos B."/>
            <person name="Baker S."/>
            <person name="Barry K."/>
            <person name="Bills G."/>
            <person name="Bluhm B."/>
            <person name="Cannon C."/>
            <person name="Castanera R."/>
            <person name="Culley D."/>
            <person name="Daum C."/>
            <person name="Ezra D."/>
            <person name="Gonzalez J."/>
            <person name="Henrissat B."/>
            <person name="Kuo A."/>
            <person name="Liang C."/>
            <person name="Lipzen A."/>
            <person name="Lutzoni F."/>
            <person name="Magnuson J."/>
            <person name="Mondo S."/>
            <person name="Nolan M."/>
            <person name="Ohm R."/>
            <person name="Pangilinan J."/>
            <person name="Park H.-J."/>
            <person name="Ramirez L."/>
            <person name="Alfaro M."/>
            <person name="Sun H."/>
            <person name="Tritt A."/>
            <person name="Yoshinaga Y."/>
            <person name="Zwiers L.-H."/>
            <person name="Turgeon B."/>
            <person name="Goodwin S."/>
            <person name="Spatafora J."/>
            <person name="Crous P."/>
            <person name="Grigoriev I."/>
        </authorList>
    </citation>
    <scope>NUCLEOTIDE SEQUENCE</scope>
    <source>
        <strain evidence="3">CBS 207.26</strain>
    </source>
</reference>
<dbReference type="CDD" id="cd09917">
    <property type="entry name" value="F-box_SF"/>
    <property type="match status" value="1"/>
</dbReference>
<evidence type="ECO:0000313" key="3">
    <source>
        <dbReference type="EMBL" id="KAF2175039.1"/>
    </source>
</evidence>
<evidence type="ECO:0000313" key="4">
    <source>
        <dbReference type="Proteomes" id="UP000800200"/>
    </source>
</evidence>
<sequence>MERFRRSSAPPRLRTSEATGGNRKRPSFGRAAESFQNKLIASFRSVRKRAEENSEGEISSSFFAGFFRLPNELHVKILCELCISDILALRRTSRALNDLISTCGAPLVRFWLRHKLGSLHIKLYPPPSPNEADIHYLLAMRRRHISSIRLTRELANFVLKDRLKHTNQRQRQMWNSVYEKMIPLVFAVGYFLEQHRRVVLERDLGQAHFRSDIGYDIRTTPAIMGEERLIMKRLDPCLRLHYFFTYLFIVQVLTRKLRPPTCAGSVKKFVRGWNAHPACSEDIAFVLVLGGIGQVAKLLACENYSERQQLLHSFISGLSPYESTGWRNRWRELAVTSPALLDDIPCTSIGITQLDAIWEPLMAELMKPGCREFSEAQKTRYAEVKASRKYINELMGYDILRGRLAEGDDSEAEDGEEM</sequence>
<dbReference type="SUPFAM" id="SSF81383">
    <property type="entry name" value="F-box domain"/>
    <property type="match status" value="1"/>
</dbReference>
<feature type="region of interest" description="Disordered" evidence="1">
    <location>
        <begin position="1"/>
        <end position="31"/>
    </location>
</feature>
<dbReference type="OrthoDB" id="5396937at2759"/>
<dbReference type="InterPro" id="IPR036047">
    <property type="entry name" value="F-box-like_dom_sf"/>
</dbReference>
<dbReference type="PROSITE" id="PS50181">
    <property type="entry name" value="FBOX"/>
    <property type="match status" value="1"/>
</dbReference>
<protein>
    <recommendedName>
        <fullName evidence="2">F-box domain-containing protein</fullName>
    </recommendedName>
</protein>
<dbReference type="SMART" id="SM00256">
    <property type="entry name" value="FBOX"/>
    <property type="match status" value="1"/>
</dbReference>
<gene>
    <name evidence="3" type="ORF">K469DRAFT_703360</name>
</gene>
<feature type="domain" description="F-box" evidence="2">
    <location>
        <begin position="63"/>
        <end position="114"/>
    </location>
</feature>
<organism evidence="3 4">
    <name type="scientific">Zopfia rhizophila CBS 207.26</name>
    <dbReference type="NCBI Taxonomy" id="1314779"/>
    <lineage>
        <taxon>Eukaryota</taxon>
        <taxon>Fungi</taxon>
        <taxon>Dikarya</taxon>
        <taxon>Ascomycota</taxon>
        <taxon>Pezizomycotina</taxon>
        <taxon>Dothideomycetes</taxon>
        <taxon>Dothideomycetes incertae sedis</taxon>
        <taxon>Zopfiaceae</taxon>
        <taxon>Zopfia</taxon>
    </lineage>
</organism>
<dbReference type="Pfam" id="PF00646">
    <property type="entry name" value="F-box"/>
    <property type="match status" value="1"/>
</dbReference>
<dbReference type="Proteomes" id="UP000800200">
    <property type="component" value="Unassembled WGS sequence"/>
</dbReference>
<accession>A0A6A6DA12</accession>